<name>A0A3B0T8Y3_9ZZZZ</name>
<dbReference type="EMBL" id="UOEH01000464">
    <property type="protein sequence ID" value="VAW05254.1"/>
    <property type="molecule type" value="Genomic_DNA"/>
</dbReference>
<feature type="domain" description="Pilus formation protein N-terminal" evidence="1">
    <location>
        <begin position="20"/>
        <end position="89"/>
    </location>
</feature>
<protein>
    <recommendedName>
        <fullName evidence="1">Pilus formation protein N-terminal domain-containing protein</fullName>
    </recommendedName>
</protein>
<gene>
    <name evidence="2" type="ORF">MNBD_ALPHA05-2139</name>
</gene>
<reference evidence="2" key="1">
    <citation type="submission" date="2018-06" db="EMBL/GenBank/DDBJ databases">
        <authorList>
            <person name="Zhirakovskaya E."/>
        </authorList>
    </citation>
    <scope>NUCLEOTIDE SEQUENCE</scope>
</reference>
<organism evidence="2">
    <name type="scientific">hydrothermal vent metagenome</name>
    <dbReference type="NCBI Taxonomy" id="652676"/>
    <lineage>
        <taxon>unclassified sequences</taxon>
        <taxon>metagenomes</taxon>
        <taxon>ecological metagenomes</taxon>
    </lineage>
</organism>
<sequence length="148" mass="16149">MRAFFSILATLFVLTTGAEAGQVWLTMDQVHPYKLETPAVDIAVGNPAVADVTVQDNQNLLLFGKSPGLTNIYVFDEAGEVIENIVIRVRSQNSDMLTLHKGILRVTYNCTTSCEPAMTVGDATDVFDDISAQVKKKVRQVETATKGE</sequence>
<proteinExistence type="predicted"/>
<dbReference type="Pfam" id="PF13629">
    <property type="entry name" value="T2SS-T3SS_pil_N"/>
    <property type="match status" value="1"/>
</dbReference>
<evidence type="ECO:0000313" key="2">
    <source>
        <dbReference type="EMBL" id="VAW05254.1"/>
    </source>
</evidence>
<accession>A0A3B0T8Y3</accession>
<evidence type="ECO:0000259" key="1">
    <source>
        <dbReference type="Pfam" id="PF13629"/>
    </source>
</evidence>
<dbReference type="AlphaFoldDB" id="A0A3B0T8Y3"/>
<dbReference type="InterPro" id="IPR032789">
    <property type="entry name" value="T2SS-T3SS_pil_N"/>
</dbReference>